<comment type="caution">
    <text evidence="2">The sequence shown here is derived from an EMBL/GenBank/DDBJ whole genome shotgun (WGS) entry which is preliminary data.</text>
</comment>
<dbReference type="EMBL" id="JAFKCT010000002">
    <property type="protein sequence ID" value="MBN7810596.1"/>
    <property type="molecule type" value="Genomic_DNA"/>
</dbReference>
<gene>
    <name evidence="2" type="ORF">J0A68_06505</name>
</gene>
<keyword evidence="1" id="KW-0812">Transmembrane</keyword>
<dbReference type="Proteomes" id="UP000664317">
    <property type="component" value="Unassembled WGS sequence"/>
</dbReference>
<keyword evidence="1" id="KW-0472">Membrane</keyword>
<organism evidence="2 3">
    <name type="scientific">Algoriphagus oliviformis</name>
    <dbReference type="NCBI Taxonomy" id="2811231"/>
    <lineage>
        <taxon>Bacteria</taxon>
        <taxon>Pseudomonadati</taxon>
        <taxon>Bacteroidota</taxon>
        <taxon>Cytophagia</taxon>
        <taxon>Cytophagales</taxon>
        <taxon>Cyclobacteriaceae</taxon>
        <taxon>Algoriphagus</taxon>
    </lineage>
</organism>
<dbReference type="RefSeq" id="WP_206577378.1">
    <property type="nucleotide sequence ID" value="NZ_JAFKCT010000002.1"/>
</dbReference>
<evidence type="ECO:0000313" key="2">
    <source>
        <dbReference type="EMBL" id="MBN7810596.1"/>
    </source>
</evidence>
<reference evidence="2 3" key="1">
    <citation type="submission" date="2021-03" db="EMBL/GenBank/DDBJ databases">
        <title>novel species isolated from a fishpond in China.</title>
        <authorList>
            <person name="Lu H."/>
            <person name="Cai Z."/>
        </authorList>
    </citation>
    <scope>NUCLEOTIDE SEQUENCE [LARGE SCALE GENOMIC DNA]</scope>
    <source>
        <strain evidence="2 3">H41</strain>
    </source>
</reference>
<keyword evidence="1" id="KW-1133">Transmembrane helix</keyword>
<evidence type="ECO:0000313" key="3">
    <source>
        <dbReference type="Proteomes" id="UP000664317"/>
    </source>
</evidence>
<proteinExistence type="predicted"/>
<evidence type="ECO:0000256" key="1">
    <source>
        <dbReference type="SAM" id="Phobius"/>
    </source>
</evidence>
<name>A0ABS3C1X2_9BACT</name>
<protein>
    <submittedName>
        <fullName evidence="2">Uncharacterized protein</fullName>
    </submittedName>
</protein>
<sequence>MPILLPLLPHSATMKKQAFFGFVLAGWILGVFLICMFPPVADYQVIQPSAGYLGQDTLPELHMRSSAQTLSLVQAEWMKQLPGEVIVFEAGAVQVLDPELVSPGQDEHTSPLFDAKVLFQPFFETW</sequence>
<feature type="transmembrane region" description="Helical" evidence="1">
    <location>
        <begin position="18"/>
        <end position="40"/>
    </location>
</feature>
<accession>A0ABS3C1X2</accession>
<keyword evidence="3" id="KW-1185">Reference proteome</keyword>